<feature type="domain" description="DUF6438" evidence="1">
    <location>
        <begin position="50"/>
        <end position="158"/>
    </location>
</feature>
<gene>
    <name evidence="2" type="ORF">H9Y05_08045</name>
</gene>
<organism evidence="2 3">
    <name type="scientific">Taishania pollutisoli</name>
    <dbReference type="NCBI Taxonomy" id="2766479"/>
    <lineage>
        <taxon>Bacteria</taxon>
        <taxon>Pseudomonadati</taxon>
        <taxon>Bacteroidota</taxon>
        <taxon>Flavobacteriia</taxon>
        <taxon>Flavobacteriales</taxon>
        <taxon>Crocinitomicaceae</taxon>
        <taxon>Taishania</taxon>
    </lineage>
</organism>
<dbReference type="Proteomes" id="UP000652681">
    <property type="component" value="Unassembled WGS sequence"/>
</dbReference>
<accession>A0A8J6PPJ1</accession>
<protein>
    <recommendedName>
        <fullName evidence="1">DUF6438 domain-containing protein</fullName>
    </recommendedName>
</protein>
<evidence type="ECO:0000259" key="1">
    <source>
        <dbReference type="Pfam" id="PF20033"/>
    </source>
</evidence>
<name>A0A8J6PPJ1_9FLAO</name>
<evidence type="ECO:0000313" key="3">
    <source>
        <dbReference type="Proteomes" id="UP000652681"/>
    </source>
</evidence>
<dbReference type="Pfam" id="PF20033">
    <property type="entry name" value="DUF6438"/>
    <property type="match status" value="1"/>
</dbReference>
<dbReference type="EMBL" id="JACVEL010000004">
    <property type="protein sequence ID" value="MBC9812423.1"/>
    <property type="molecule type" value="Genomic_DNA"/>
</dbReference>
<evidence type="ECO:0000313" key="2">
    <source>
        <dbReference type="EMBL" id="MBC9812423.1"/>
    </source>
</evidence>
<dbReference type="AlphaFoldDB" id="A0A8J6PPJ1"/>
<reference evidence="2" key="1">
    <citation type="submission" date="2020-09" db="EMBL/GenBank/DDBJ databases">
        <title>Taishania pollutisoli gen. nov., sp. nov., Isolated from Tetrabromobisphenol A-Contaminated Soil.</title>
        <authorList>
            <person name="Chen Q."/>
        </authorList>
    </citation>
    <scope>NUCLEOTIDE SEQUENCE</scope>
    <source>
        <strain evidence="2">CZZ-1</strain>
    </source>
</reference>
<sequence length="171" mass="18916">MKIGSFSSLLMVVVGMQVSCASKKIATDPEANNQTSQTGKVTASDSLFASLDRGYCFGKCPVYTVKIYNSGYAVYEGKDNVDMVGTYTARFTKDQLATLTKTAKEINYMSLNDVYDSPVTDLPTHVSSIVIDGKRKEVKRRHNYPESILVFEKQIDALVAEAKWTRSAKSE</sequence>
<comment type="caution">
    <text evidence="2">The sequence shown here is derived from an EMBL/GenBank/DDBJ whole genome shotgun (WGS) entry which is preliminary data.</text>
</comment>
<keyword evidence="3" id="KW-1185">Reference proteome</keyword>
<dbReference type="InterPro" id="IPR045497">
    <property type="entry name" value="DUF6438"/>
</dbReference>
<dbReference type="RefSeq" id="WP_216713996.1">
    <property type="nucleotide sequence ID" value="NZ_JACVEL010000004.1"/>
</dbReference>
<proteinExistence type="predicted"/>